<sequence length="138" mass="14650">MVCFMSQQSRRELVLTLSTGIVAEVAMDTGTQPATSLPAVAATTPEAVKAAEKAAVGVHKKINLAAAPIRQYLEATVVPVLMQGMQALCKERPDNPVEFLAYYILRHNPQPNSKPISQAGLLEGDGATKPEAQPGAQQ</sequence>
<keyword evidence="6" id="KW-0539">Nucleus</keyword>
<organism evidence="8 9">
    <name type="scientific">Volvox reticuliferus</name>
    <dbReference type="NCBI Taxonomy" id="1737510"/>
    <lineage>
        <taxon>Eukaryota</taxon>
        <taxon>Viridiplantae</taxon>
        <taxon>Chlorophyta</taxon>
        <taxon>core chlorophytes</taxon>
        <taxon>Chlorophyceae</taxon>
        <taxon>CS clade</taxon>
        <taxon>Chlamydomonadales</taxon>
        <taxon>Volvocaceae</taxon>
        <taxon>Volvox</taxon>
    </lineage>
</organism>
<name>A0A8J4FV90_9CHLO</name>
<dbReference type="InterPro" id="IPR037856">
    <property type="entry name" value="Sdc1/DPY30"/>
</dbReference>
<dbReference type="AlphaFoldDB" id="A0A8J4FV90"/>
<dbReference type="Gene3D" id="1.20.890.10">
    <property type="entry name" value="cAMP-dependent protein kinase regulatory subunit, dimerization-anchoring domain"/>
    <property type="match status" value="1"/>
</dbReference>
<dbReference type="Proteomes" id="UP000747110">
    <property type="component" value="Unassembled WGS sequence"/>
</dbReference>
<evidence type="ECO:0000256" key="1">
    <source>
        <dbReference type="ARBA" id="ARBA00004123"/>
    </source>
</evidence>
<keyword evidence="9" id="KW-1185">Reference proteome</keyword>
<proteinExistence type="inferred from homology"/>
<dbReference type="PANTHER" id="PTHR23356:SF16">
    <property type="entry name" value="DPY30 DOMAIN CONTAINING 2"/>
    <property type="match status" value="1"/>
</dbReference>
<keyword evidence="5" id="KW-0804">Transcription</keyword>
<evidence type="ECO:0000256" key="5">
    <source>
        <dbReference type="ARBA" id="ARBA00023163"/>
    </source>
</evidence>
<evidence type="ECO:0000256" key="7">
    <source>
        <dbReference type="ARBA" id="ARBA00044172"/>
    </source>
</evidence>
<keyword evidence="4" id="KW-0805">Transcription regulation</keyword>
<comment type="subcellular location">
    <subcellularLocation>
        <location evidence="1">Nucleus</location>
    </subcellularLocation>
</comment>
<dbReference type="GO" id="GO:0048188">
    <property type="term" value="C:Set1C/COMPASS complex"/>
    <property type="evidence" value="ECO:0007669"/>
    <property type="project" value="InterPro"/>
</dbReference>
<evidence type="ECO:0000256" key="4">
    <source>
        <dbReference type="ARBA" id="ARBA00023015"/>
    </source>
</evidence>
<evidence type="ECO:0000313" key="8">
    <source>
        <dbReference type="EMBL" id="GIL88256.1"/>
    </source>
</evidence>
<accession>A0A8J4FV90</accession>
<dbReference type="CDD" id="cd22965">
    <property type="entry name" value="DD_DPY30_SDC1"/>
    <property type="match status" value="1"/>
</dbReference>
<dbReference type="Pfam" id="PF05186">
    <property type="entry name" value="Dpy-30"/>
    <property type="match status" value="1"/>
</dbReference>
<evidence type="ECO:0000256" key="2">
    <source>
        <dbReference type="ARBA" id="ARBA00010849"/>
    </source>
</evidence>
<dbReference type="PANTHER" id="PTHR23356">
    <property type="entry name" value="DPY30-RELATED"/>
    <property type="match status" value="1"/>
</dbReference>
<evidence type="ECO:0000313" key="9">
    <source>
        <dbReference type="Proteomes" id="UP000747110"/>
    </source>
</evidence>
<dbReference type="InterPro" id="IPR007858">
    <property type="entry name" value="Dpy-30_motif"/>
</dbReference>
<reference evidence="8" key="1">
    <citation type="journal article" date="2021" name="Proc. Natl. Acad. Sci. U.S.A.">
        <title>Three genomes in the algal genus Volvox reveal the fate of a haploid sex-determining region after a transition to homothallism.</title>
        <authorList>
            <person name="Yamamoto K."/>
            <person name="Hamaji T."/>
            <person name="Kawai-Toyooka H."/>
            <person name="Matsuzaki R."/>
            <person name="Takahashi F."/>
            <person name="Nishimura Y."/>
            <person name="Kawachi M."/>
            <person name="Noguchi H."/>
            <person name="Minakuchi Y."/>
            <person name="Umen J.G."/>
            <person name="Toyoda A."/>
            <person name="Nozaki H."/>
        </authorList>
    </citation>
    <scope>NUCLEOTIDE SEQUENCE</scope>
    <source>
        <strain evidence="8">NIES-3786</strain>
    </source>
</reference>
<keyword evidence="3" id="KW-0156">Chromatin regulator</keyword>
<evidence type="ECO:0000256" key="3">
    <source>
        <dbReference type="ARBA" id="ARBA00022853"/>
    </source>
</evidence>
<protein>
    <recommendedName>
        <fullName evidence="7">Protein dpy-30 homolog</fullName>
    </recommendedName>
</protein>
<dbReference type="OrthoDB" id="417678at2759"/>
<gene>
    <name evidence="8" type="ORF">Vretifemale_16183</name>
</gene>
<comment type="similarity">
    <text evidence="2">Belongs to the dpy-30 family.</text>
</comment>
<dbReference type="GO" id="GO:0006325">
    <property type="term" value="P:chromatin organization"/>
    <property type="evidence" value="ECO:0007669"/>
    <property type="project" value="UniProtKB-KW"/>
</dbReference>
<dbReference type="EMBL" id="BNCP01000043">
    <property type="protein sequence ID" value="GIL88256.1"/>
    <property type="molecule type" value="Genomic_DNA"/>
</dbReference>
<evidence type="ECO:0000256" key="6">
    <source>
        <dbReference type="ARBA" id="ARBA00023242"/>
    </source>
</evidence>
<dbReference type="InterPro" id="IPR049629">
    <property type="entry name" value="DPY30_SDC1_DD"/>
</dbReference>
<comment type="caution">
    <text evidence="8">The sequence shown here is derived from an EMBL/GenBank/DDBJ whole genome shotgun (WGS) entry which is preliminary data.</text>
</comment>